<gene>
    <name evidence="3" type="ORF">EI291_04065</name>
</gene>
<evidence type="ECO:0000313" key="4">
    <source>
        <dbReference type="Proteomes" id="UP000273500"/>
    </source>
</evidence>
<dbReference type="OrthoDB" id="949314at2"/>
<comment type="caution">
    <text evidence="3">The sequence shown here is derived from an EMBL/GenBank/DDBJ whole genome shotgun (WGS) entry which is preliminary data.</text>
</comment>
<keyword evidence="1" id="KW-0732">Signal</keyword>
<sequence length="237" mass="26609">MKFSFILPVVVFGCSAAQAQTVISFGPRLGFNASTSHYSYDRTFTTKYKPGGSVGVMAEARRGHLALQAAALYEQKGFRLDDEYKSGSDYSRQKDTYRLNYLTLPVQVVYTQHEDGQGVQILAGSYVGMLLNGQLQYDDYYQNRVIGELAFRGESKIKPASTIDYPSQGAYSQRFDAGVQAGVGYRYNNLLVQAEYSLGLRDLRPRYNDVNGNRFISPSYYNRVVQLSASYLFSITK</sequence>
<evidence type="ECO:0000313" key="3">
    <source>
        <dbReference type="EMBL" id="RSK49830.1"/>
    </source>
</evidence>
<feature type="domain" description="Outer membrane protein beta-barrel" evidence="2">
    <location>
        <begin position="18"/>
        <end position="203"/>
    </location>
</feature>
<feature type="chain" id="PRO_5019378655" evidence="1">
    <location>
        <begin position="20"/>
        <end position="237"/>
    </location>
</feature>
<feature type="signal peptide" evidence="1">
    <location>
        <begin position="1"/>
        <end position="19"/>
    </location>
</feature>
<keyword evidence="4" id="KW-1185">Reference proteome</keyword>
<dbReference type="InterPro" id="IPR025665">
    <property type="entry name" value="Beta-barrel_OMP_2"/>
</dbReference>
<dbReference type="EMBL" id="RWIT01000002">
    <property type="protein sequence ID" value="RSK49830.1"/>
    <property type="molecule type" value="Genomic_DNA"/>
</dbReference>
<name>A0A428KTG3_9BACT</name>
<protein>
    <submittedName>
        <fullName evidence="3">PorT family protein</fullName>
    </submittedName>
</protein>
<proteinExistence type="predicted"/>
<organism evidence="3 4">
    <name type="scientific">Hymenobacter rigui</name>
    <dbReference type="NCBI Taxonomy" id="334424"/>
    <lineage>
        <taxon>Bacteria</taxon>
        <taxon>Pseudomonadati</taxon>
        <taxon>Bacteroidota</taxon>
        <taxon>Cytophagia</taxon>
        <taxon>Cytophagales</taxon>
        <taxon>Hymenobacteraceae</taxon>
        <taxon>Hymenobacter</taxon>
    </lineage>
</organism>
<dbReference type="Proteomes" id="UP000273500">
    <property type="component" value="Unassembled WGS sequence"/>
</dbReference>
<evidence type="ECO:0000259" key="2">
    <source>
        <dbReference type="Pfam" id="PF13568"/>
    </source>
</evidence>
<evidence type="ECO:0000256" key="1">
    <source>
        <dbReference type="SAM" id="SignalP"/>
    </source>
</evidence>
<dbReference type="Pfam" id="PF13568">
    <property type="entry name" value="OMP_b-brl_2"/>
    <property type="match status" value="1"/>
</dbReference>
<dbReference type="AlphaFoldDB" id="A0A428KTG3"/>
<dbReference type="RefSeq" id="WP_125418296.1">
    <property type="nucleotide sequence ID" value="NZ_RWIT01000002.1"/>
</dbReference>
<reference evidence="3 4" key="1">
    <citation type="submission" date="2018-12" db="EMBL/GenBank/DDBJ databases">
        <authorList>
            <person name="Feng G."/>
            <person name="Zhu H."/>
        </authorList>
    </citation>
    <scope>NUCLEOTIDE SEQUENCE [LARGE SCALE GENOMIC DNA]</scope>
    <source>
        <strain evidence="3 4">KCTC 12533</strain>
    </source>
</reference>
<accession>A0A428KTG3</accession>